<organism evidence="1 2">
    <name type="scientific">Ureibacillus xyleni</name>
    <dbReference type="NCBI Taxonomy" id="614648"/>
    <lineage>
        <taxon>Bacteria</taxon>
        <taxon>Bacillati</taxon>
        <taxon>Bacillota</taxon>
        <taxon>Bacilli</taxon>
        <taxon>Bacillales</taxon>
        <taxon>Caryophanaceae</taxon>
        <taxon>Ureibacillus</taxon>
    </lineage>
</organism>
<sequence length="72" mass="8480">MRNRKTYEVIFDEREYNCGAIEIIELAKSQRFAIDQISLEDYILEIQQNVWRLYGKGIAVSENASLEFRGFS</sequence>
<dbReference type="RefSeq" id="WP_097072409.1">
    <property type="nucleotide sequence ID" value="NZ_OBMQ01000002.1"/>
</dbReference>
<gene>
    <name evidence="1" type="ORF">SAMN05880501_10242</name>
</gene>
<dbReference type="EMBL" id="OBMQ01000002">
    <property type="protein sequence ID" value="SOB98542.1"/>
    <property type="molecule type" value="Genomic_DNA"/>
</dbReference>
<proteinExistence type="predicted"/>
<evidence type="ECO:0000313" key="1">
    <source>
        <dbReference type="EMBL" id="SOB98542.1"/>
    </source>
</evidence>
<name>A0A285RVJ9_9BACL</name>
<reference evidence="2" key="1">
    <citation type="submission" date="2017-08" db="EMBL/GenBank/DDBJ databases">
        <authorList>
            <person name="Varghese N."/>
            <person name="Submissions S."/>
        </authorList>
    </citation>
    <scope>NUCLEOTIDE SEQUENCE [LARGE SCALE GENOMIC DNA]</scope>
    <source>
        <strain evidence="2">JC22</strain>
    </source>
</reference>
<keyword evidence="2" id="KW-1185">Reference proteome</keyword>
<dbReference type="AlphaFoldDB" id="A0A285RVJ9"/>
<protein>
    <submittedName>
        <fullName evidence="1">Uncharacterized protein</fullName>
    </submittedName>
</protein>
<accession>A0A285RVJ9</accession>
<evidence type="ECO:0000313" key="2">
    <source>
        <dbReference type="Proteomes" id="UP000219636"/>
    </source>
</evidence>
<dbReference type="Proteomes" id="UP000219636">
    <property type="component" value="Unassembled WGS sequence"/>
</dbReference>